<dbReference type="KEGG" id="erz:ER308_11465"/>
<proteinExistence type="predicted"/>
<dbReference type="Gene3D" id="3.40.50.1820">
    <property type="entry name" value="alpha/beta hydrolase"/>
    <property type="match status" value="1"/>
</dbReference>
<dbReference type="AlphaFoldDB" id="A0A411YLE5"/>
<gene>
    <name evidence="1" type="ORF">ER308_11465</name>
</gene>
<dbReference type="EMBL" id="CP036402">
    <property type="protein sequence ID" value="QBI22007.1"/>
    <property type="molecule type" value="Genomic_DNA"/>
</dbReference>
<name>A0A411YLE5_9ACTN</name>
<sequence length="155" mass="16205">MVLVHGQTGDGDLDWAALLPHLTDRFTCYLPANDEEMATLEAAGYVEDVATYAPTLLQEIQLESQPEAFSPTSPAALAEITAPVLLLHGSRTPLRWFTDAVGHVAAHTAESEVREIAGAGHGAPVIEPHAVAEELIGFLASSPAAGPPHAAAVRA</sequence>
<dbReference type="SUPFAM" id="SSF53474">
    <property type="entry name" value="alpha/beta-Hydrolases"/>
    <property type="match status" value="1"/>
</dbReference>
<dbReference type="OrthoDB" id="63519at2"/>
<reference evidence="1 2" key="1">
    <citation type="submission" date="2019-01" db="EMBL/GenBank/DDBJ databases">
        <title>Egibacter rhizosphaerae EGI 80759T.</title>
        <authorList>
            <person name="Chen D.-D."/>
            <person name="Tian Y."/>
            <person name="Jiao J.-Y."/>
            <person name="Zhang X.-T."/>
            <person name="Zhang Y.-G."/>
            <person name="Zhang Y."/>
            <person name="Xiao M."/>
            <person name="Shu W.-S."/>
            <person name="Li W.-J."/>
        </authorList>
    </citation>
    <scope>NUCLEOTIDE SEQUENCE [LARGE SCALE GENOMIC DNA]</scope>
    <source>
        <strain evidence="1 2">EGI 80759</strain>
    </source>
</reference>
<accession>A0A411YLE5</accession>
<organism evidence="1 2">
    <name type="scientific">Egibacter rhizosphaerae</name>
    <dbReference type="NCBI Taxonomy" id="1670831"/>
    <lineage>
        <taxon>Bacteria</taxon>
        <taxon>Bacillati</taxon>
        <taxon>Actinomycetota</taxon>
        <taxon>Nitriliruptoria</taxon>
        <taxon>Egibacterales</taxon>
        <taxon>Egibacteraceae</taxon>
        <taxon>Egibacter</taxon>
    </lineage>
</organism>
<evidence type="ECO:0000313" key="2">
    <source>
        <dbReference type="Proteomes" id="UP000291469"/>
    </source>
</evidence>
<dbReference type="GO" id="GO:0016787">
    <property type="term" value="F:hydrolase activity"/>
    <property type="evidence" value="ECO:0007669"/>
    <property type="project" value="UniProtKB-KW"/>
</dbReference>
<dbReference type="InterPro" id="IPR029058">
    <property type="entry name" value="AB_hydrolase_fold"/>
</dbReference>
<keyword evidence="1" id="KW-0378">Hydrolase</keyword>
<keyword evidence="2" id="KW-1185">Reference proteome</keyword>
<evidence type="ECO:0000313" key="1">
    <source>
        <dbReference type="EMBL" id="QBI22007.1"/>
    </source>
</evidence>
<protein>
    <submittedName>
        <fullName evidence="1">Alpha/beta hydrolase</fullName>
    </submittedName>
</protein>
<dbReference type="Proteomes" id="UP000291469">
    <property type="component" value="Chromosome"/>
</dbReference>